<dbReference type="EMBL" id="PEZJ01000020">
    <property type="protein sequence ID" value="PIS13902.1"/>
    <property type="molecule type" value="Genomic_DNA"/>
</dbReference>
<evidence type="ECO:0000256" key="1">
    <source>
        <dbReference type="SAM" id="Phobius"/>
    </source>
</evidence>
<gene>
    <name evidence="2" type="ORF">COT65_01520</name>
</gene>
<feature type="transmembrane region" description="Helical" evidence="1">
    <location>
        <begin position="70"/>
        <end position="91"/>
    </location>
</feature>
<comment type="caution">
    <text evidence="2">The sequence shown here is derived from an EMBL/GenBank/DDBJ whole genome shotgun (WGS) entry which is preliminary data.</text>
</comment>
<dbReference type="Proteomes" id="UP000230033">
    <property type="component" value="Unassembled WGS sequence"/>
</dbReference>
<keyword evidence="1" id="KW-0472">Membrane</keyword>
<evidence type="ECO:0000313" key="3">
    <source>
        <dbReference type="Proteomes" id="UP000230033"/>
    </source>
</evidence>
<organism evidence="2 3">
    <name type="scientific">Candidatus Shapirobacteria bacterium CG09_land_8_20_14_0_10_47_13</name>
    <dbReference type="NCBI Taxonomy" id="1974481"/>
    <lineage>
        <taxon>Bacteria</taxon>
        <taxon>Candidatus Shapironibacteriota</taxon>
    </lineage>
</organism>
<sequence>MKHKNSLLLLLGILLAFFFSSNSAFRGFLLGLGSFGYLGAFLAGIFFVSTFTITIGALIILTLAKTLSPAGLIVAAGLGAVVGDLLIFRFVKDDVAAEITPIYDQITGNHFRKIFHTRYFAWTLPVVGALIIISPLPDELGVSLLGLSEVKIYKFLLISSASHAVGMLLLVSAALLAP</sequence>
<dbReference type="AlphaFoldDB" id="A0A2H0WMM4"/>
<keyword evidence="1" id="KW-0812">Transmembrane</keyword>
<reference evidence="3" key="1">
    <citation type="submission" date="2017-09" db="EMBL/GenBank/DDBJ databases">
        <title>Depth-based differentiation of microbial function through sediment-hosted aquifers and enrichment of novel symbionts in the deep terrestrial subsurface.</title>
        <authorList>
            <person name="Probst A.J."/>
            <person name="Ladd B."/>
            <person name="Jarett J.K."/>
            <person name="Geller-Mcgrath D.E."/>
            <person name="Sieber C.M.K."/>
            <person name="Emerson J.B."/>
            <person name="Anantharaman K."/>
            <person name="Thomas B.C."/>
            <person name="Malmstrom R."/>
            <person name="Stieglmeier M."/>
            <person name="Klingl A."/>
            <person name="Woyke T."/>
            <person name="Ryan C.M."/>
            <person name="Banfield J.F."/>
        </authorList>
    </citation>
    <scope>NUCLEOTIDE SEQUENCE [LARGE SCALE GENOMIC DNA]</scope>
</reference>
<feature type="transmembrane region" description="Helical" evidence="1">
    <location>
        <begin position="156"/>
        <end position="177"/>
    </location>
</feature>
<keyword evidence="1" id="KW-1133">Transmembrane helix</keyword>
<evidence type="ECO:0008006" key="4">
    <source>
        <dbReference type="Google" id="ProtNLM"/>
    </source>
</evidence>
<proteinExistence type="predicted"/>
<evidence type="ECO:0000313" key="2">
    <source>
        <dbReference type="EMBL" id="PIS13902.1"/>
    </source>
</evidence>
<accession>A0A2H0WMM4</accession>
<feature type="transmembrane region" description="Helical" evidence="1">
    <location>
        <begin position="36"/>
        <end position="63"/>
    </location>
</feature>
<name>A0A2H0WMM4_9BACT</name>
<protein>
    <recommendedName>
        <fullName evidence="4">TVP38/TMEM64 family membrane protein</fullName>
    </recommendedName>
</protein>